<evidence type="ECO:0000256" key="8">
    <source>
        <dbReference type="ARBA" id="ARBA00022691"/>
    </source>
</evidence>
<dbReference type="InterPro" id="IPR029063">
    <property type="entry name" value="SAM-dependent_MTases_sf"/>
</dbReference>
<dbReference type="InterPro" id="IPR019410">
    <property type="entry name" value="Methyltransf_16"/>
</dbReference>
<evidence type="ECO:0000256" key="3">
    <source>
        <dbReference type="ARBA" id="ARBA00011914"/>
    </source>
</evidence>
<protein>
    <recommendedName>
        <fullName evidence="4">Calmodulin-lysine N-methyltransferase</fullName>
        <ecNumber evidence="3">2.1.1.60</ecNumber>
    </recommendedName>
</protein>
<gene>
    <name evidence="12" type="primary">CAMKMT</name>
</gene>
<keyword evidence="6" id="KW-0489">Methyltransferase</keyword>
<evidence type="ECO:0000256" key="4">
    <source>
        <dbReference type="ARBA" id="ARBA00020594"/>
    </source>
</evidence>
<dbReference type="GO" id="GO:0032259">
    <property type="term" value="P:methylation"/>
    <property type="evidence" value="ECO:0007669"/>
    <property type="project" value="UniProtKB-KW"/>
</dbReference>
<evidence type="ECO:0000313" key="12">
    <source>
        <dbReference type="Ensembl" id="ENSDCDP00010039818.1"/>
    </source>
</evidence>
<keyword evidence="8" id="KW-0949">S-adenosyl-L-methionine</keyword>
<evidence type="ECO:0000256" key="2">
    <source>
        <dbReference type="ARBA" id="ARBA00004496"/>
    </source>
</evidence>
<dbReference type="Proteomes" id="UP000694580">
    <property type="component" value="Chromosome 8"/>
</dbReference>
<reference evidence="12" key="2">
    <citation type="submission" date="2025-08" db="UniProtKB">
        <authorList>
            <consortium name="Ensembl"/>
        </authorList>
    </citation>
    <scope>IDENTIFICATION</scope>
</reference>
<dbReference type="GeneTree" id="ENSGT00390000002168"/>
<evidence type="ECO:0000256" key="7">
    <source>
        <dbReference type="ARBA" id="ARBA00022679"/>
    </source>
</evidence>
<dbReference type="InterPro" id="IPR025800">
    <property type="entry name" value="CaM-Lys-N-MeTrfase"/>
</dbReference>
<sequence>MDGKQTKNEDKNNITADTVSSLLVNSNYKANHKKKQVLGSGTDAARARWTILRQVLRQKQLDSVAAQPVSVRRFSSFSLFSRTRVVSSHQDVPSEVQWAEYRSAFFPQYSALLRDNLGPIRMDEVLQSFDNTGNVCVWPSEEVMAHYCLKKRHMFSGLSVCELGGGMTCLAGLMVAVSADVKEVVLSDGNEKAIQNVRSVIERNRRSGAFGLAGVSSRVVRWDSHCDISPLEGCFDVVMCADCLFLDQYRSSLVDAIRRLLRPDGTALVVAPLRGSTLTQFCSLAEEVGMCISRYENYDQQVWDIHLKMLLEGKDVYDENIHYPHLLTLTHRPGQARVF</sequence>
<comment type="subcellular location">
    <subcellularLocation>
        <location evidence="2">Cytoplasm</location>
    </subcellularLocation>
    <subcellularLocation>
        <location evidence="1">Nucleus</location>
    </subcellularLocation>
</comment>
<dbReference type="GeneID" id="114795265"/>
<dbReference type="GO" id="GO:0005634">
    <property type="term" value="C:nucleus"/>
    <property type="evidence" value="ECO:0007669"/>
    <property type="project" value="UniProtKB-SubCell"/>
</dbReference>
<dbReference type="FunFam" id="3.40.50.150:FF:000140">
    <property type="entry name" value="Calmodulin-lysine N-methyltransferase"/>
    <property type="match status" value="1"/>
</dbReference>
<dbReference type="CDD" id="cd02440">
    <property type="entry name" value="AdoMet_MTases"/>
    <property type="match status" value="1"/>
</dbReference>
<keyword evidence="13" id="KW-1185">Reference proteome</keyword>
<evidence type="ECO:0000313" key="13">
    <source>
        <dbReference type="Proteomes" id="UP000694580"/>
    </source>
</evidence>
<dbReference type="RefSeq" id="XP_028844077.1">
    <property type="nucleotide sequence ID" value="XM_028988244.1"/>
</dbReference>
<evidence type="ECO:0000256" key="10">
    <source>
        <dbReference type="ARBA" id="ARBA00051756"/>
    </source>
</evidence>
<comment type="catalytic activity">
    <reaction evidence="10">
        <text>[calmodulin]-L-lysine + S-adenosyl-L-methionine = [calmodulin]-N(6)-methyl-L-lysine + S-adenosyl-L-homocysteine + H(+)</text>
        <dbReference type="Rhea" id="RHEA:21556"/>
        <dbReference type="Rhea" id="RHEA-COMP:11360"/>
        <dbReference type="Rhea" id="RHEA-COMP:11361"/>
        <dbReference type="ChEBI" id="CHEBI:15378"/>
        <dbReference type="ChEBI" id="CHEBI:29969"/>
        <dbReference type="ChEBI" id="CHEBI:57856"/>
        <dbReference type="ChEBI" id="CHEBI:59789"/>
        <dbReference type="ChEBI" id="CHEBI:61929"/>
        <dbReference type="EC" id="2.1.1.60"/>
    </reaction>
</comment>
<evidence type="ECO:0000256" key="1">
    <source>
        <dbReference type="ARBA" id="ARBA00004123"/>
    </source>
</evidence>
<keyword evidence="9" id="KW-0539">Nucleus</keyword>
<organism evidence="12 13">
    <name type="scientific">Denticeps clupeoides</name>
    <name type="common">denticle herring</name>
    <dbReference type="NCBI Taxonomy" id="299321"/>
    <lineage>
        <taxon>Eukaryota</taxon>
        <taxon>Metazoa</taxon>
        <taxon>Chordata</taxon>
        <taxon>Craniata</taxon>
        <taxon>Vertebrata</taxon>
        <taxon>Euteleostomi</taxon>
        <taxon>Actinopterygii</taxon>
        <taxon>Neopterygii</taxon>
        <taxon>Teleostei</taxon>
        <taxon>Clupei</taxon>
        <taxon>Clupeiformes</taxon>
        <taxon>Denticipitoidei</taxon>
        <taxon>Denticipitidae</taxon>
        <taxon>Denticeps</taxon>
    </lineage>
</organism>
<dbReference type="Ensembl" id="ENSDCDT00010049608.1">
    <property type="protein sequence ID" value="ENSDCDP00010039818.1"/>
    <property type="gene ID" value="ENSDCDG00010025526.1"/>
</dbReference>
<reference evidence="12" key="3">
    <citation type="submission" date="2025-09" db="UniProtKB">
        <authorList>
            <consortium name="Ensembl"/>
        </authorList>
    </citation>
    <scope>IDENTIFICATION</scope>
</reference>
<dbReference type="PANTHER" id="PTHR13539">
    <property type="entry name" value="CALMODULIN-LYSINE N-METHYLTRANSFERASE"/>
    <property type="match status" value="1"/>
</dbReference>
<comment type="function">
    <text evidence="11">Catalyzes the trimethylation of 'Lys-116' in calmodulin.</text>
</comment>
<accession>A0AAY4D351</accession>
<evidence type="ECO:0000256" key="9">
    <source>
        <dbReference type="ARBA" id="ARBA00023242"/>
    </source>
</evidence>
<reference evidence="12 13" key="1">
    <citation type="submission" date="2020-06" db="EMBL/GenBank/DDBJ databases">
        <authorList>
            <consortium name="Wellcome Sanger Institute Data Sharing"/>
        </authorList>
    </citation>
    <scope>NUCLEOTIDE SEQUENCE [LARGE SCALE GENOMIC DNA]</scope>
</reference>
<dbReference type="SUPFAM" id="SSF53335">
    <property type="entry name" value="S-adenosyl-L-methionine-dependent methyltransferases"/>
    <property type="match status" value="1"/>
</dbReference>
<dbReference type="PANTHER" id="PTHR13539:SF3">
    <property type="entry name" value="CALMODULIN-LYSINE N-METHYLTRANSFERASE"/>
    <property type="match status" value="1"/>
</dbReference>
<keyword evidence="7" id="KW-0808">Transferase</keyword>
<dbReference type="AlphaFoldDB" id="A0AAY4D351"/>
<name>A0AAY4D351_9TELE</name>
<evidence type="ECO:0000256" key="11">
    <source>
        <dbReference type="ARBA" id="ARBA00055351"/>
    </source>
</evidence>
<dbReference type="EC" id="2.1.1.60" evidence="3"/>
<proteinExistence type="predicted"/>
<keyword evidence="5" id="KW-0963">Cytoplasm</keyword>
<dbReference type="Pfam" id="PF10294">
    <property type="entry name" value="Methyltransf_16"/>
    <property type="match status" value="1"/>
</dbReference>
<dbReference type="GO" id="GO:0005737">
    <property type="term" value="C:cytoplasm"/>
    <property type="evidence" value="ECO:0007669"/>
    <property type="project" value="UniProtKB-SubCell"/>
</dbReference>
<dbReference type="GO" id="GO:0018025">
    <property type="term" value="F:calmodulin-lysine N-methyltransferase activity"/>
    <property type="evidence" value="ECO:0007669"/>
    <property type="project" value="UniProtKB-EC"/>
</dbReference>
<evidence type="ECO:0000256" key="6">
    <source>
        <dbReference type="ARBA" id="ARBA00022603"/>
    </source>
</evidence>
<dbReference type="Gene3D" id="3.40.50.150">
    <property type="entry name" value="Vaccinia Virus protein VP39"/>
    <property type="match status" value="1"/>
</dbReference>
<evidence type="ECO:0000256" key="5">
    <source>
        <dbReference type="ARBA" id="ARBA00022490"/>
    </source>
</evidence>